<evidence type="ECO:0000256" key="4">
    <source>
        <dbReference type="PROSITE-ProRule" id="PRU00335"/>
    </source>
</evidence>
<dbReference type="RefSeq" id="WP_344416332.1">
    <property type="nucleotide sequence ID" value="NZ_BAAANN010000007.1"/>
</dbReference>
<dbReference type="SUPFAM" id="SSF46689">
    <property type="entry name" value="Homeodomain-like"/>
    <property type="match status" value="1"/>
</dbReference>
<evidence type="ECO:0000256" key="2">
    <source>
        <dbReference type="ARBA" id="ARBA00023125"/>
    </source>
</evidence>
<comment type="caution">
    <text evidence="6">The sequence shown here is derived from an EMBL/GenBank/DDBJ whole genome shotgun (WGS) entry which is preliminary data.</text>
</comment>
<keyword evidence="1" id="KW-0805">Transcription regulation</keyword>
<dbReference type="InterPro" id="IPR050109">
    <property type="entry name" value="HTH-type_TetR-like_transc_reg"/>
</dbReference>
<dbReference type="Gene3D" id="1.10.357.10">
    <property type="entry name" value="Tetracycline Repressor, domain 2"/>
    <property type="match status" value="1"/>
</dbReference>
<evidence type="ECO:0000256" key="3">
    <source>
        <dbReference type="ARBA" id="ARBA00023163"/>
    </source>
</evidence>
<proteinExistence type="predicted"/>
<protein>
    <submittedName>
        <fullName evidence="6">TetR/AcrR family transcriptional regulator</fullName>
    </submittedName>
</protein>
<sequence length="199" mass="21083">MARQRDERIDRAVLAAVAALLREVGYPALTMEAIAQRAGTTKPAIRRRWKSQKHLVVAALAEERTGVVAIDTGCTCCDLVGHLEALRIGMADPAFGGVLPALTADLADDPELREDFLAVVWEPRREACVASLSKGEARGDIRPGLDVDLVLDLFAAPVVFRVLFGHRELGPSFVRGVVGGVLSGVGAIAGGLCEHAEPG</sequence>
<dbReference type="InterPro" id="IPR009057">
    <property type="entry name" value="Homeodomain-like_sf"/>
</dbReference>
<dbReference type="PROSITE" id="PS50977">
    <property type="entry name" value="HTH_TETR_2"/>
    <property type="match status" value="1"/>
</dbReference>
<dbReference type="EMBL" id="BAAANN010000007">
    <property type="protein sequence ID" value="GAA1952417.1"/>
    <property type="molecule type" value="Genomic_DNA"/>
</dbReference>
<dbReference type="Gene3D" id="1.10.10.60">
    <property type="entry name" value="Homeodomain-like"/>
    <property type="match status" value="1"/>
</dbReference>
<dbReference type="PANTHER" id="PTHR30055:SF148">
    <property type="entry name" value="TETR-FAMILY TRANSCRIPTIONAL REGULATOR"/>
    <property type="match status" value="1"/>
</dbReference>
<dbReference type="InterPro" id="IPR011075">
    <property type="entry name" value="TetR_C"/>
</dbReference>
<keyword evidence="3" id="KW-0804">Transcription</keyword>
<feature type="domain" description="HTH tetR-type" evidence="5">
    <location>
        <begin position="7"/>
        <end position="67"/>
    </location>
</feature>
<accession>A0ABP5BVK7</accession>
<evidence type="ECO:0000256" key="1">
    <source>
        <dbReference type="ARBA" id="ARBA00023015"/>
    </source>
</evidence>
<keyword evidence="2 4" id="KW-0238">DNA-binding</keyword>
<organism evidence="6 7">
    <name type="scientific">Amycolatopsis minnesotensis</name>
    <dbReference type="NCBI Taxonomy" id="337894"/>
    <lineage>
        <taxon>Bacteria</taxon>
        <taxon>Bacillati</taxon>
        <taxon>Actinomycetota</taxon>
        <taxon>Actinomycetes</taxon>
        <taxon>Pseudonocardiales</taxon>
        <taxon>Pseudonocardiaceae</taxon>
        <taxon>Amycolatopsis</taxon>
    </lineage>
</organism>
<evidence type="ECO:0000313" key="6">
    <source>
        <dbReference type="EMBL" id="GAA1952417.1"/>
    </source>
</evidence>
<dbReference type="Proteomes" id="UP001501116">
    <property type="component" value="Unassembled WGS sequence"/>
</dbReference>
<evidence type="ECO:0000313" key="7">
    <source>
        <dbReference type="Proteomes" id="UP001501116"/>
    </source>
</evidence>
<name>A0ABP5BVK7_9PSEU</name>
<dbReference type="PANTHER" id="PTHR30055">
    <property type="entry name" value="HTH-TYPE TRANSCRIPTIONAL REGULATOR RUTR"/>
    <property type="match status" value="1"/>
</dbReference>
<evidence type="ECO:0000259" key="5">
    <source>
        <dbReference type="PROSITE" id="PS50977"/>
    </source>
</evidence>
<dbReference type="Pfam" id="PF00440">
    <property type="entry name" value="TetR_N"/>
    <property type="match status" value="1"/>
</dbReference>
<feature type="DNA-binding region" description="H-T-H motif" evidence="4">
    <location>
        <begin position="30"/>
        <end position="49"/>
    </location>
</feature>
<reference evidence="7" key="1">
    <citation type="journal article" date="2019" name="Int. J. Syst. Evol. Microbiol.">
        <title>The Global Catalogue of Microorganisms (GCM) 10K type strain sequencing project: providing services to taxonomists for standard genome sequencing and annotation.</title>
        <authorList>
            <consortium name="The Broad Institute Genomics Platform"/>
            <consortium name="The Broad Institute Genome Sequencing Center for Infectious Disease"/>
            <person name="Wu L."/>
            <person name="Ma J."/>
        </authorList>
    </citation>
    <scope>NUCLEOTIDE SEQUENCE [LARGE SCALE GENOMIC DNA]</scope>
    <source>
        <strain evidence="7">JCM 14545</strain>
    </source>
</reference>
<keyword evidence="7" id="KW-1185">Reference proteome</keyword>
<gene>
    <name evidence="6" type="ORF">GCM10009754_21770</name>
</gene>
<dbReference type="InterPro" id="IPR036271">
    <property type="entry name" value="Tet_transcr_reg_TetR-rel_C_sf"/>
</dbReference>
<dbReference type="Pfam" id="PF16859">
    <property type="entry name" value="TetR_C_11"/>
    <property type="match status" value="1"/>
</dbReference>
<dbReference type="SUPFAM" id="SSF48498">
    <property type="entry name" value="Tetracyclin repressor-like, C-terminal domain"/>
    <property type="match status" value="1"/>
</dbReference>
<dbReference type="InterPro" id="IPR001647">
    <property type="entry name" value="HTH_TetR"/>
</dbReference>